<dbReference type="SMART" id="SM00326">
    <property type="entry name" value="SH3"/>
    <property type="match status" value="1"/>
</dbReference>
<feature type="compositionally biased region" description="Pro residues" evidence="3">
    <location>
        <begin position="463"/>
        <end position="473"/>
    </location>
</feature>
<feature type="compositionally biased region" description="Low complexity" evidence="3">
    <location>
        <begin position="410"/>
        <end position="424"/>
    </location>
</feature>
<dbReference type="Pfam" id="PF14604">
    <property type="entry name" value="SH3_9"/>
    <property type="match status" value="1"/>
</dbReference>
<proteinExistence type="predicted"/>
<feature type="compositionally biased region" description="Low complexity" evidence="3">
    <location>
        <begin position="671"/>
        <end position="685"/>
    </location>
</feature>
<dbReference type="PROSITE" id="PS50002">
    <property type="entry name" value="SH3"/>
    <property type="match status" value="1"/>
</dbReference>
<accession>A0A507C586</accession>
<dbReference type="Gene3D" id="6.10.140.1620">
    <property type="match status" value="1"/>
</dbReference>
<comment type="caution">
    <text evidence="5">The sequence shown here is derived from an EMBL/GenBank/DDBJ whole genome shotgun (WGS) entry which is preliminary data.</text>
</comment>
<keyword evidence="1 2" id="KW-0728">SH3 domain</keyword>
<feature type="region of interest" description="Disordered" evidence="3">
    <location>
        <begin position="812"/>
        <end position="872"/>
    </location>
</feature>
<feature type="compositionally biased region" description="Polar residues" evidence="3">
    <location>
        <begin position="551"/>
        <end position="566"/>
    </location>
</feature>
<dbReference type="InterPro" id="IPR036028">
    <property type="entry name" value="SH3-like_dom_sf"/>
</dbReference>
<gene>
    <name evidence="5" type="ORF">SmJEL517_g04209</name>
</gene>
<feature type="compositionally biased region" description="Low complexity" evidence="3">
    <location>
        <begin position="812"/>
        <end position="840"/>
    </location>
</feature>
<dbReference type="GeneID" id="42005434"/>
<feature type="domain" description="SH3" evidence="4">
    <location>
        <begin position="872"/>
        <end position="932"/>
    </location>
</feature>
<protein>
    <recommendedName>
        <fullName evidence="4">SH3 domain-containing protein</fullName>
    </recommendedName>
</protein>
<feature type="compositionally biased region" description="Polar residues" evidence="3">
    <location>
        <begin position="392"/>
        <end position="405"/>
    </location>
</feature>
<evidence type="ECO:0000313" key="6">
    <source>
        <dbReference type="Proteomes" id="UP000319731"/>
    </source>
</evidence>
<organism evidence="5 6">
    <name type="scientific">Synchytrium microbalum</name>
    <dbReference type="NCBI Taxonomy" id="1806994"/>
    <lineage>
        <taxon>Eukaryota</taxon>
        <taxon>Fungi</taxon>
        <taxon>Fungi incertae sedis</taxon>
        <taxon>Chytridiomycota</taxon>
        <taxon>Chytridiomycota incertae sedis</taxon>
        <taxon>Chytridiomycetes</taxon>
        <taxon>Synchytriales</taxon>
        <taxon>Synchytriaceae</taxon>
        <taxon>Synchytrium</taxon>
    </lineage>
</organism>
<evidence type="ECO:0000256" key="2">
    <source>
        <dbReference type="PROSITE-ProRule" id="PRU00192"/>
    </source>
</evidence>
<feature type="compositionally biased region" description="Polar residues" evidence="3">
    <location>
        <begin position="631"/>
        <end position="648"/>
    </location>
</feature>
<dbReference type="AlphaFoldDB" id="A0A507C586"/>
<evidence type="ECO:0000256" key="3">
    <source>
        <dbReference type="SAM" id="MobiDB-lite"/>
    </source>
</evidence>
<dbReference type="EMBL" id="QEAO01000027">
    <property type="protein sequence ID" value="TPX32703.1"/>
    <property type="molecule type" value="Genomic_DNA"/>
</dbReference>
<dbReference type="Gene3D" id="2.30.30.40">
    <property type="entry name" value="SH3 Domains"/>
    <property type="match status" value="1"/>
</dbReference>
<dbReference type="STRING" id="1806994.A0A507C586"/>
<sequence>MAMQTPAPPVRLQEYFDNILPAAVAPLAKSYKNLGDIALHCEQYSHDESTVLNQDRRAYDEALSSTSQYALKGLSALAYQLSVAGATLQECMDSMNAELGRSVVEMEESTQRFDMAQEAIGRKALGQYNYQTTTTTRKAKTAKVEAAAYVPRQATPVINLHALDSIGTQLQPFGFGGLQRMNSGTTLAKDTVLAATSNPSLSPGTPNSSSPASATTRGFQRIPAMAPPTLERPSSLSDVSPTGSNTSPGRPSPMGMGTIRGAIPPPPVLEATASVRAKGNAAIALPPPPPPDNLSTFLATGTVRGRPAAKEEGIAPVGSTGSLAHLAGTIRAKQLLGTQGGGPMPPPPPTQPQATLPKSMSSTMPLSVSSRSIAAVEQEEAGDVVPPPPAPSIQSGMASSRQQPSVDDFGSSSSLSRALGNALRNKQARTTGAPVPPPIPTVTSSLSRHGSQAEMSGNNVFGAPPPPPPPPPQEPDRDSAPFAPPPPPPPGMGGPPPPPPPSFGGPIKAASYSEGASDDAGSGNELQDALRNALKKRANKPSDGASLEIPSASNSPSTPQSGSAVSIQDELKGLLSGGVKLKKRSDNAVSPDKSNSPGSAGATITGGGNFQDQLKMRLQSRGDSKPVNIPSKDTSPTRSGVPEWQSQLKGKLANRVPSADVVATEGSESATDTSPPRDQPSSQRSAMLRPVSSSNSQPASRKPSGLSPNEPVEEPSPTSAPGSPSKKITGGGTIKIKAKSSATPSPTKSGDAASVHSDDMSTLGNSSDMADTSPTRNSIVNQRTSLVGQRTSVGPSITGRISIAQQAVERQSSFSQQQEQPRLSVSQRQQQQYEQIESPSNLLDDYAANPSPVQDAEPAAEEQEYELQPPSDGQDMAVALADYDATGEGQMALVAGETIRVVAWEYGNGWSYGESLDGTKRGVFPQTYVDPL</sequence>
<name>A0A507C586_9FUNG</name>
<evidence type="ECO:0000259" key="4">
    <source>
        <dbReference type="PROSITE" id="PS50002"/>
    </source>
</evidence>
<feature type="compositionally biased region" description="Pro residues" evidence="3">
    <location>
        <begin position="482"/>
        <end position="503"/>
    </location>
</feature>
<dbReference type="OrthoDB" id="8783038at2759"/>
<dbReference type="SUPFAM" id="SSF50044">
    <property type="entry name" value="SH3-domain"/>
    <property type="match status" value="1"/>
</dbReference>
<feature type="region of interest" description="Disordered" evidence="3">
    <location>
        <begin position="336"/>
        <end position="798"/>
    </location>
</feature>
<feature type="compositionally biased region" description="Low complexity" evidence="3">
    <location>
        <begin position="352"/>
        <end position="372"/>
    </location>
</feature>
<keyword evidence="6" id="KW-1185">Reference proteome</keyword>
<evidence type="ECO:0000313" key="5">
    <source>
        <dbReference type="EMBL" id="TPX32703.1"/>
    </source>
</evidence>
<dbReference type="Proteomes" id="UP000319731">
    <property type="component" value="Unassembled WGS sequence"/>
</dbReference>
<feature type="region of interest" description="Disordered" evidence="3">
    <location>
        <begin position="196"/>
        <end position="267"/>
    </location>
</feature>
<dbReference type="RefSeq" id="XP_031023860.1">
    <property type="nucleotide sequence ID" value="XM_031170137.1"/>
</dbReference>
<feature type="compositionally biased region" description="Polar residues" evidence="3">
    <location>
        <begin position="232"/>
        <end position="249"/>
    </location>
</feature>
<dbReference type="InterPro" id="IPR001452">
    <property type="entry name" value="SH3_domain"/>
</dbReference>
<feature type="compositionally biased region" description="Polar residues" evidence="3">
    <location>
        <begin position="446"/>
        <end position="459"/>
    </location>
</feature>
<evidence type="ECO:0000256" key="1">
    <source>
        <dbReference type="ARBA" id="ARBA00022443"/>
    </source>
</evidence>
<feature type="compositionally biased region" description="Low complexity" evidence="3">
    <location>
        <begin position="202"/>
        <end position="216"/>
    </location>
</feature>
<reference evidence="5 6" key="1">
    <citation type="journal article" date="2019" name="Sci. Rep.">
        <title>Comparative genomics of chytrid fungi reveal insights into the obligate biotrophic and pathogenic lifestyle of Synchytrium endobioticum.</title>
        <authorList>
            <person name="van de Vossenberg B.T.L.H."/>
            <person name="Warris S."/>
            <person name="Nguyen H.D.T."/>
            <person name="van Gent-Pelzer M.P.E."/>
            <person name="Joly D.L."/>
            <person name="van de Geest H.C."/>
            <person name="Bonants P.J.M."/>
            <person name="Smith D.S."/>
            <person name="Levesque C.A."/>
            <person name="van der Lee T.A.J."/>
        </authorList>
    </citation>
    <scope>NUCLEOTIDE SEQUENCE [LARGE SCALE GENOMIC DNA]</scope>
    <source>
        <strain evidence="5 6">JEL517</strain>
    </source>
</reference>
<feature type="compositionally biased region" description="Polar residues" evidence="3">
    <location>
        <begin position="760"/>
        <end position="795"/>
    </location>
</feature>
<dbReference type="CDD" id="cd00174">
    <property type="entry name" value="SH3"/>
    <property type="match status" value="1"/>
</dbReference>